<evidence type="ECO:0000313" key="1">
    <source>
        <dbReference type="EMBL" id="GAA5812434.1"/>
    </source>
</evidence>
<dbReference type="EMBL" id="BAABUK010000013">
    <property type="protein sequence ID" value="GAA5812434.1"/>
    <property type="molecule type" value="Genomic_DNA"/>
</dbReference>
<proteinExistence type="predicted"/>
<gene>
    <name evidence="1" type="ORF">MFLAVUS_005890</name>
</gene>
<keyword evidence="2" id="KW-1185">Reference proteome</keyword>
<name>A0ABP9Z004_9FUNG</name>
<comment type="caution">
    <text evidence="1">The sequence shown here is derived from an EMBL/GenBank/DDBJ whole genome shotgun (WGS) entry which is preliminary data.</text>
</comment>
<reference evidence="1 2" key="1">
    <citation type="submission" date="2024-04" db="EMBL/GenBank/DDBJ databases">
        <title>genome sequences of Mucor flavus KT1a and Helicostylum pulchrum KT1b strains isolated from the surface of a dry-aged beef.</title>
        <authorList>
            <person name="Toyotome T."/>
            <person name="Hosono M."/>
            <person name="Torimaru M."/>
            <person name="Fukuda K."/>
            <person name="Mikami N."/>
        </authorList>
    </citation>
    <scope>NUCLEOTIDE SEQUENCE [LARGE SCALE GENOMIC DNA]</scope>
    <source>
        <strain evidence="1 2">KT1a</strain>
    </source>
</reference>
<protein>
    <submittedName>
        <fullName evidence="1">Uncharacterized protein</fullName>
    </submittedName>
</protein>
<accession>A0ABP9Z004</accession>
<dbReference type="Proteomes" id="UP001473302">
    <property type="component" value="Unassembled WGS sequence"/>
</dbReference>
<evidence type="ECO:0000313" key="2">
    <source>
        <dbReference type="Proteomes" id="UP001473302"/>
    </source>
</evidence>
<sequence>MSSSLSLQYSRKNGETVENSQVDSWELKASRRALRNLKTLLAGQPMLDLLKDQIEAADEYYKTIIAKSNGKYKESRIDLQAKGITLAQFMAWWKVWMTELHMPETKQQVFLDTMVPAHPEHYTLPSHGAGIVETIGEHVARVIIKPCMNPPEFVLKYRDPNYQPLPAIGTLEDGSILFYILQEVQDSDEGCNFRLRLLFPAAAPEVFFEEHAEHLAVEFRSFIDTAFEWNKKQSSS</sequence>
<organism evidence="1 2">
    <name type="scientific">Mucor flavus</name>
    <dbReference type="NCBI Taxonomy" id="439312"/>
    <lineage>
        <taxon>Eukaryota</taxon>
        <taxon>Fungi</taxon>
        <taxon>Fungi incertae sedis</taxon>
        <taxon>Mucoromycota</taxon>
        <taxon>Mucoromycotina</taxon>
        <taxon>Mucoromycetes</taxon>
        <taxon>Mucorales</taxon>
        <taxon>Mucorineae</taxon>
        <taxon>Mucoraceae</taxon>
        <taxon>Mucor</taxon>
    </lineage>
</organism>